<protein>
    <recommendedName>
        <fullName evidence="7">Anaphase-promoting complex subunit 4 WD40 domain-containing protein</fullName>
    </recommendedName>
</protein>
<dbReference type="AlphaFoldDB" id="A0A7S2I9F6"/>
<dbReference type="InterPro" id="IPR015943">
    <property type="entry name" value="WD40/YVTN_repeat-like_dom_sf"/>
</dbReference>
<sequence length="659" mass="70122">MKSFRMMIAGGIVHAIFAANAAAATQKHQQVAAFQTLWGCGGETNKNREYNLIHHHDGMNRVLSPPFLSLQKSLIPNSLTSKSQRSFSILFVKASSSSSSSSGGTEDDVGTSSGGDSSTDSISNSNNFVGDEDIWISGGVNFYPDFQTETPKEANEKTNDNENAINDSGNDADTLILASLKERTKQLQSESAALHSRWSNGSCKSSVHLQLDDWIRRIDIHKWPLAVVGTANGSIQLVNLETGGLLAMVEGAHSRLGGNPVALKYLHGDWDGGGPLAVAIMTSSANGSGGSVLVVSAGREGAAKVWKLDTSIASSSASPSSKSETKKEAESDKSQNEKKKNDNAPSEPVNTPAQLTSLGEISSLKKSMVTALHIDNDSCLWIATYDDSTLHGFDLTIPSSSSTVSTSSSGSPISLKRTMKVKLDTNKHILCMAVNEDIGLIAVGTARGTVELISMEEREVLGTWSPYSGSTHVRSVAIVPMKDEDGWCLVCGGGDGTMHILRNLAIDEVSGLAVGLQGSGGDGEGKDDDDTTSFSWSEEITPRHKGMVVSMTPCGDKLKGLFVSGAHDGTLRLWDCHGTDKGENSKKQNGDGDMEGEDNPSVTMSSSSPHLLYQLVGYKVWLGNVRVDSEGKRLLSDGSDNSVVVHDFAPPEEEEKKEN</sequence>
<dbReference type="InterPro" id="IPR001680">
    <property type="entry name" value="WD40_rpt"/>
</dbReference>
<evidence type="ECO:0000256" key="5">
    <source>
        <dbReference type="SAM" id="SignalP"/>
    </source>
</evidence>
<dbReference type="PROSITE" id="PS50082">
    <property type="entry name" value="WD_REPEATS_2"/>
    <property type="match status" value="1"/>
</dbReference>
<feature type="region of interest" description="Disordered" evidence="4">
    <location>
        <begin position="96"/>
        <end position="123"/>
    </location>
</feature>
<accession>A0A7S2I9F6</accession>
<gene>
    <name evidence="6" type="ORF">HTAM1171_LOCUS10503</name>
</gene>
<feature type="repeat" description="WD" evidence="3">
    <location>
        <begin position="561"/>
        <end position="575"/>
    </location>
</feature>
<feature type="compositionally biased region" description="Basic and acidic residues" evidence="4">
    <location>
        <begin position="576"/>
        <end position="590"/>
    </location>
</feature>
<dbReference type="InterPro" id="IPR050505">
    <property type="entry name" value="WDR55/POC1"/>
</dbReference>
<feature type="region of interest" description="Disordered" evidence="4">
    <location>
        <begin position="314"/>
        <end position="353"/>
    </location>
</feature>
<evidence type="ECO:0008006" key="7">
    <source>
        <dbReference type="Google" id="ProtNLM"/>
    </source>
</evidence>
<evidence type="ECO:0000256" key="4">
    <source>
        <dbReference type="SAM" id="MobiDB-lite"/>
    </source>
</evidence>
<dbReference type="InterPro" id="IPR036322">
    <property type="entry name" value="WD40_repeat_dom_sf"/>
</dbReference>
<evidence type="ECO:0000256" key="3">
    <source>
        <dbReference type="PROSITE-ProRule" id="PRU00221"/>
    </source>
</evidence>
<keyword evidence="1 3" id="KW-0853">WD repeat</keyword>
<dbReference type="PANTHER" id="PTHR44019:SF8">
    <property type="entry name" value="POC1 CENTRIOLAR PROTEIN HOMOLOG"/>
    <property type="match status" value="1"/>
</dbReference>
<reference evidence="6" key="1">
    <citation type="submission" date="2021-01" db="EMBL/GenBank/DDBJ databases">
        <authorList>
            <person name="Corre E."/>
            <person name="Pelletier E."/>
            <person name="Niang G."/>
            <person name="Scheremetjew M."/>
            <person name="Finn R."/>
            <person name="Kale V."/>
            <person name="Holt S."/>
            <person name="Cochrane G."/>
            <person name="Meng A."/>
            <person name="Brown T."/>
            <person name="Cohen L."/>
        </authorList>
    </citation>
    <scope>NUCLEOTIDE SEQUENCE</scope>
    <source>
        <strain evidence="6">CCMP826</strain>
    </source>
</reference>
<keyword evidence="2" id="KW-0677">Repeat</keyword>
<dbReference type="SUPFAM" id="SSF50978">
    <property type="entry name" value="WD40 repeat-like"/>
    <property type="match status" value="1"/>
</dbReference>
<name>A0A7S2I9F6_9STRA</name>
<feature type="chain" id="PRO_5030708109" description="Anaphase-promoting complex subunit 4 WD40 domain-containing protein" evidence="5">
    <location>
        <begin position="24"/>
        <end position="659"/>
    </location>
</feature>
<proteinExistence type="predicted"/>
<dbReference type="SMART" id="SM00320">
    <property type="entry name" value="WD40"/>
    <property type="match status" value="7"/>
</dbReference>
<dbReference type="Gene3D" id="2.130.10.10">
    <property type="entry name" value="YVTN repeat-like/Quinoprotein amine dehydrogenase"/>
    <property type="match status" value="3"/>
</dbReference>
<feature type="region of interest" description="Disordered" evidence="4">
    <location>
        <begin position="632"/>
        <end position="659"/>
    </location>
</feature>
<evidence type="ECO:0000313" key="6">
    <source>
        <dbReference type="EMBL" id="CAD9512399.1"/>
    </source>
</evidence>
<dbReference type="Pfam" id="PF00400">
    <property type="entry name" value="WD40"/>
    <property type="match status" value="1"/>
</dbReference>
<organism evidence="6">
    <name type="scientific">Helicotheca tamesis</name>
    <dbReference type="NCBI Taxonomy" id="374047"/>
    <lineage>
        <taxon>Eukaryota</taxon>
        <taxon>Sar</taxon>
        <taxon>Stramenopiles</taxon>
        <taxon>Ochrophyta</taxon>
        <taxon>Bacillariophyta</taxon>
        <taxon>Mediophyceae</taxon>
        <taxon>Lithodesmiophycidae</taxon>
        <taxon>Lithodesmiales</taxon>
        <taxon>Lithodesmiaceae</taxon>
        <taxon>Helicotheca</taxon>
    </lineage>
</organism>
<keyword evidence="5" id="KW-0732">Signal</keyword>
<dbReference type="EMBL" id="HBGV01017088">
    <property type="protein sequence ID" value="CAD9512399.1"/>
    <property type="molecule type" value="Transcribed_RNA"/>
</dbReference>
<feature type="region of interest" description="Disordered" evidence="4">
    <location>
        <begin position="576"/>
        <end position="607"/>
    </location>
</feature>
<feature type="compositionally biased region" description="Basic and acidic residues" evidence="4">
    <location>
        <begin position="323"/>
        <end position="342"/>
    </location>
</feature>
<evidence type="ECO:0000256" key="2">
    <source>
        <dbReference type="ARBA" id="ARBA00022737"/>
    </source>
</evidence>
<dbReference type="PANTHER" id="PTHR44019">
    <property type="entry name" value="WD REPEAT-CONTAINING PROTEIN 55"/>
    <property type="match status" value="1"/>
</dbReference>
<evidence type="ECO:0000256" key="1">
    <source>
        <dbReference type="ARBA" id="ARBA00022574"/>
    </source>
</evidence>
<feature type="signal peptide" evidence="5">
    <location>
        <begin position="1"/>
        <end position="23"/>
    </location>
</feature>